<organism evidence="1 2">
    <name type="scientific">Enterococcus casseliflavus</name>
    <name type="common">Enterococcus flavescens</name>
    <dbReference type="NCBI Taxonomy" id="37734"/>
    <lineage>
        <taxon>Bacteria</taxon>
        <taxon>Bacillati</taxon>
        <taxon>Bacillota</taxon>
        <taxon>Bacilli</taxon>
        <taxon>Lactobacillales</taxon>
        <taxon>Enterococcaceae</taxon>
        <taxon>Enterococcus</taxon>
    </lineage>
</organism>
<comment type="caution">
    <text evidence="1">The sequence shown here is derived from an EMBL/GenBank/DDBJ whole genome shotgun (WGS) entry which is preliminary data.</text>
</comment>
<dbReference type="AlphaFoldDB" id="A0A415EPN5"/>
<dbReference type="EMBL" id="QRMZ01000021">
    <property type="protein sequence ID" value="RHK05303.1"/>
    <property type="molecule type" value="Genomic_DNA"/>
</dbReference>
<sequence>MAINSKPTQIKGIVDKECLILSKLLIDKLVLDSLYYQSMSVRISIILMEVEINEKNVSTK</sequence>
<dbReference type="Proteomes" id="UP000286288">
    <property type="component" value="Unassembled WGS sequence"/>
</dbReference>
<evidence type="ECO:0000313" key="2">
    <source>
        <dbReference type="Proteomes" id="UP000286288"/>
    </source>
</evidence>
<reference evidence="1 2" key="1">
    <citation type="submission" date="2018-08" db="EMBL/GenBank/DDBJ databases">
        <title>A genome reference for cultivated species of the human gut microbiota.</title>
        <authorList>
            <person name="Zou Y."/>
            <person name="Xue W."/>
            <person name="Luo G."/>
        </authorList>
    </citation>
    <scope>NUCLEOTIDE SEQUENCE [LARGE SCALE GENOMIC DNA]</scope>
    <source>
        <strain evidence="1 2">AF48-16</strain>
    </source>
</reference>
<accession>A0A415EPN5</accession>
<gene>
    <name evidence="1" type="ORF">DW084_14290</name>
</gene>
<evidence type="ECO:0000313" key="1">
    <source>
        <dbReference type="EMBL" id="RHK05303.1"/>
    </source>
</evidence>
<protein>
    <submittedName>
        <fullName evidence="1">Uncharacterized protein</fullName>
    </submittedName>
</protein>
<name>A0A415EPN5_ENTCA</name>
<proteinExistence type="predicted"/>